<keyword evidence="6 9" id="KW-0058">Aromatic hydrocarbons catabolism</keyword>
<comment type="pathway">
    <text evidence="2 9">Aromatic compound metabolism; beta-ketoadipate pathway; 5-oxo-4,5-dihydro-2-furylacetate from catechol: step 3/3.</text>
</comment>
<dbReference type="RefSeq" id="WP_144756074.1">
    <property type="nucleotide sequence ID" value="NZ_VMNW02000092.1"/>
</dbReference>
<comment type="catalytic activity">
    <reaction evidence="1 9">
        <text>(S)-muconolactone = (4,5-dihydro-5-oxofuran-2-yl)-acetate</text>
        <dbReference type="Rhea" id="RHEA:12348"/>
        <dbReference type="ChEBI" id="CHEBI:58425"/>
        <dbReference type="ChEBI" id="CHEBI:58736"/>
        <dbReference type="EC" id="5.3.3.4"/>
    </reaction>
</comment>
<evidence type="ECO:0000256" key="3">
    <source>
        <dbReference type="ARBA" id="ARBA00010882"/>
    </source>
</evidence>
<dbReference type="GO" id="GO:0016159">
    <property type="term" value="F:muconolactone delta-isomerase activity"/>
    <property type="evidence" value="ECO:0007669"/>
    <property type="project" value="UniProtKB-UniRule"/>
</dbReference>
<organism evidence="11 12">
    <name type="scientific">Amycolatopsis acidicola</name>
    <dbReference type="NCBI Taxonomy" id="2596893"/>
    <lineage>
        <taxon>Bacteria</taxon>
        <taxon>Bacillati</taxon>
        <taxon>Actinomycetota</taxon>
        <taxon>Actinomycetes</taxon>
        <taxon>Pseudonocardiales</taxon>
        <taxon>Pseudonocardiaceae</taxon>
        <taxon>Amycolatopsis</taxon>
    </lineage>
</organism>
<dbReference type="Gene3D" id="3.30.70.1060">
    <property type="entry name" value="Dimeric alpha+beta barrel"/>
    <property type="match status" value="1"/>
</dbReference>
<dbReference type="AlphaFoldDB" id="A0A5N0UNF0"/>
<evidence type="ECO:0000256" key="6">
    <source>
        <dbReference type="ARBA" id="ARBA00022797"/>
    </source>
</evidence>
<evidence type="ECO:0000256" key="2">
    <source>
        <dbReference type="ARBA" id="ARBA00005193"/>
    </source>
</evidence>
<dbReference type="Proteomes" id="UP000319769">
    <property type="component" value="Unassembled WGS sequence"/>
</dbReference>
<evidence type="ECO:0000256" key="8">
    <source>
        <dbReference type="NCBIfam" id="TIGR03221"/>
    </source>
</evidence>
<dbReference type="UniPathway" id="UPA00157">
    <property type="reaction ID" value="UER00260"/>
</dbReference>
<dbReference type="EC" id="5.3.3.4" evidence="5 8"/>
<accession>A0A5N0UNF0</accession>
<comment type="caution">
    <text evidence="11">The sequence shown here is derived from an EMBL/GenBank/DDBJ whole genome shotgun (WGS) entry which is preliminary data.</text>
</comment>
<name>A0A5N0UNF0_9PSEU</name>
<evidence type="ECO:0000256" key="5">
    <source>
        <dbReference type="ARBA" id="ARBA00012070"/>
    </source>
</evidence>
<dbReference type="PIRSF" id="PIRSF001486">
    <property type="entry name" value="CatC"/>
    <property type="match status" value="1"/>
</dbReference>
<gene>
    <name evidence="11" type="primary">catC</name>
    <name evidence="11" type="ORF">FPZ12_037685</name>
</gene>
<comment type="similarity">
    <text evidence="3 9">Belongs to the muconolactone Delta-isomerase family.</text>
</comment>
<evidence type="ECO:0000256" key="7">
    <source>
        <dbReference type="ARBA" id="ARBA00023235"/>
    </source>
</evidence>
<dbReference type="InterPro" id="IPR011008">
    <property type="entry name" value="Dimeric_a/b-barrel"/>
</dbReference>
<protein>
    <recommendedName>
        <fullName evidence="5 8">Muconolactone Delta-isomerase</fullName>
        <shortName evidence="9">MIase</shortName>
        <ecNumber evidence="5 8">5.3.3.4</ecNumber>
    </recommendedName>
</protein>
<dbReference type="NCBIfam" id="TIGR03221">
    <property type="entry name" value="muco_delta"/>
    <property type="match status" value="1"/>
</dbReference>
<dbReference type="InterPro" id="IPR003464">
    <property type="entry name" value="Muconolactone_d_Isoase"/>
</dbReference>
<keyword evidence="12" id="KW-1185">Reference proteome</keyword>
<dbReference type="InterPro" id="IPR026029">
    <property type="entry name" value="MLI_dom"/>
</dbReference>
<evidence type="ECO:0000259" key="10">
    <source>
        <dbReference type="Pfam" id="PF02426"/>
    </source>
</evidence>
<dbReference type="SUPFAM" id="SSF54909">
    <property type="entry name" value="Dimeric alpha+beta barrel"/>
    <property type="match status" value="1"/>
</dbReference>
<reference evidence="11" key="1">
    <citation type="submission" date="2019-09" db="EMBL/GenBank/DDBJ databases">
        <authorList>
            <person name="Teo W.F.A."/>
            <person name="Duangmal K."/>
        </authorList>
    </citation>
    <scope>NUCLEOTIDE SEQUENCE [LARGE SCALE GENOMIC DNA]</scope>
    <source>
        <strain evidence="11">K81G1</strain>
    </source>
</reference>
<evidence type="ECO:0000256" key="1">
    <source>
        <dbReference type="ARBA" id="ARBA00001739"/>
    </source>
</evidence>
<comment type="subunit">
    <text evidence="4">Homodecamer.</text>
</comment>
<feature type="domain" description="Muconolactone isomerase" evidence="10">
    <location>
        <begin position="1"/>
        <end position="89"/>
    </location>
</feature>
<sequence>MLFHVRMDVHLPPGLDPAVRDEIVAREKAYSQELQRAGKWPHIWRIVGEYSNFSIFDVESNDELHRLLSALPLFPYMDIRVTALARHPSKVD</sequence>
<dbReference type="OrthoDB" id="2889526at2"/>
<dbReference type="Pfam" id="PF02426">
    <property type="entry name" value="MIase"/>
    <property type="match status" value="1"/>
</dbReference>
<dbReference type="EMBL" id="VMNW02000092">
    <property type="protein sequence ID" value="KAA9152117.1"/>
    <property type="molecule type" value="Genomic_DNA"/>
</dbReference>
<proteinExistence type="inferred from homology"/>
<dbReference type="GO" id="GO:0042952">
    <property type="term" value="P:beta-ketoadipate pathway"/>
    <property type="evidence" value="ECO:0007669"/>
    <property type="project" value="UniProtKB-UniRule"/>
</dbReference>
<evidence type="ECO:0000313" key="11">
    <source>
        <dbReference type="EMBL" id="KAA9152117.1"/>
    </source>
</evidence>
<evidence type="ECO:0000313" key="12">
    <source>
        <dbReference type="Proteomes" id="UP000319769"/>
    </source>
</evidence>
<evidence type="ECO:0000256" key="9">
    <source>
        <dbReference type="PIRNR" id="PIRNR001486"/>
    </source>
</evidence>
<keyword evidence="7 9" id="KW-0413">Isomerase</keyword>
<evidence type="ECO:0000256" key="4">
    <source>
        <dbReference type="ARBA" id="ARBA00011365"/>
    </source>
</evidence>